<dbReference type="GO" id="GO:0004332">
    <property type="term" value="F:fructose-bisphosphate aldolase activity"/>
    <property type="evidence" value="ECO:0007669"/>
    <property type="project" value="UniProtKB-EC"/>
</dbReference>
<protein>
    <recommendedName>
        <fullName evidence="3">fructose-bisphosphate aldolase</fullName>
        <ecNumber evidence="3">4.1.2.13</ecNumber>
    </recommendedName>
</protein>
<dbReference type="UniPathway" id="UPA00109">
    <property type="reaction ID" value="UER00183"/>
</dbReference>
<feature type="non-terminal residue" evidence="6">
    <location>
        <position position="1"/>
    </location>
</feature>
<organism evidence="6">
    <name type="scientific">Salmo salar</name>
    <name type="common">Atlantic salmon</name>
    <dbReference type="NCBI Taxonomy" id="8030"/>
    <lineage>
        <taxon>Eukaryota</taxon>
        <taxon>Metazoa</taxon>
        <taxon>Chordata</taxon>
        <taxon>Craniata</taxon>
        <taxon>Vertebrata</taxon>
        <taxon>Euteleostomi</taxon>
        <taxon>Actinopterygii</taxon>
        <taxon>Neopterygii</taxon>
        <taxon>Teleostei</taxon>
        <taxon>Protacanthopterygii</taxon>
        <taxon>Salmoniformes</taxon>
        <taxon>Salmonidae</taxon>
        <taxon>Salmoninae</taxon>
        <taxon>Salmo</taxon>
    </lineage>
</organism>
<dbReference type="InterPro" id="IPR000741">
    <property type="entry name" value="FBA_I"/>
</dbReference>
<dbReference type="Pfam" id="PF00274">
    <property type="entry name" value="Glycolytic"/>
    <property type="match status" value="1"/>
</dbReference>
<evidence type="ECO:0000256" key="4">
    <source>
        <dbReference type="ARBA" id="ARBA00023152"/>
    </source>
</evidence>
<evidence type="ECO:0000256" key="2">
    <source>
        <dbReference type="ARBA" id="ARBA00010387"/>
    </source>
</evidence>
<dbReference type="Gene3D" id="3.20.20.70">
    <property type="entry name" value="Aldolase class I"/>
    <property type="match status" value="1"/>
</dbReference>
<evidence type="ECO:0000256" key="3">
    <source>
        <dbReference type="ARBA" id="ARBA00013068"/>
    </source>
</evidence>
<evidence type="ECO:0000256" key="1">
    <source>
        <dbReference type="ARBA" id="ARBA00004714"/>
    </source>
</evidence>
<sequence>TRPHEPVSPAQAMGIDVFLWPCLQASALKAWGGKPGNGKAAQEEFIKRALGQTPWPAKAVCALPET</sequence>
<evidence type="ECO:0000256" key="5">
    <source>
        <dbReference type="ARBA" id="ARBA00023239"/>
    </source>
</evidence>
<feature type="non-terminal residue" evidence="6">
    <location>
        <position position="66"/>
    </location>
</feature>
<dbReference type="AlphaFoldDB" id="Q91461"/>
<comment type="similarity">
    <text evidence="2">Belongs to the class I fructose-bisphosphate aldolase family.</text>
</comment>
<dbReference type="EC" id="4.1.2.13" evidence="3"/>
<name>Q91461_SALSA</name>
<proteinExistence type="evidence at transcript level"/>
<keyword evidence="4" id="KW-0324">Glycolysis</keyword>
<accession>Q91461</accession>
<dbReference type="InterPro" id="IPR013785">
    <property type="entry name" value="Aldolase_TIM"/>
</dbReference>
<evidence type="ECO:0000313" key="6">
    <source>
        <dbReference type="EMBL" id="AAA57513.1"/>
    </source>
</evidence>
<comment type="pathway">
    <text evidence="1">Carbohydrate degradation; glycolysis; D-glyceraldehyde 3-phosphate and glycerone phosphate from D-glucose: step 4/4.</text>
</comment>
<keyword evidence="5" id="KW-0456">Lyase</keyword>
<dbReference type="GO" id="GO:0006096">
    <property type="term" value="P:glycolytic process"/>
    <property type="evidence" value="ECO:0007669"/>
    <property type="project" value="UniProtKB-UniPathway"/>
</dbReference>
<reference evidence="6" key="1">
    <citation type="submission" date="1994-12" db="EMBL/GenBank/DDBJ databases">
        <title>Atlantic salmon muscle aldolase A mRNA, partial cds.</title>
        <authorList>
            <person name="McGowan C."/>
            <person name="Davidson W.S."/>
        </authorList>
    </citation>
    <scope>NUCLEOTIDE SEQUENCE</scope>
    <source>
        <tissue evidence="6">Muscle</tissue>
    </source>
</reference>
<dbReference type="EMBL" id="U18402">
    <property type="protein sequence ID" value="AAA57513.1"/>
    <property type="molecule type" value="mRNA"/>
</dbReference>